<comment type="caution">
    <text evidence="1">The sequence shown here is derived from an EMBL/GenBank/DDBJ whole genome shotgun (WGS) entry which is preliminary data.</text>
</comment>
<dbReference type="AlphaFoldDB" id="A0A2V3ZTR5"/>
<dbReference type="EMBL" id="QFLI01000009">
    <property type="protein sequence ID" value="PXX97815.1"/>
    <property type="molecule type" value="Genomic_DNA"/>
</dbReference>
<keyword evidence="2" id="KW-1185">Reference proteome</keyword>
<evidence type="ECO:0000313" key="2">
    <source>
        <dbReference type="Proteomes" id="UP000248079"/>
    </source>
</evidence>
<evidence type="ECO:0000313" key="1">
    <source>
        <dbReference type="EMBL" id="PXX97815.1"/>
    </source>
</evidence>
<dbReference type="Proteomes" id="UP000248079">
    <property type="component" value="Unassembled WGS sequence"/>
</dbReference>
<protein>
    <submittedName>
        <fullName evidence="1">Uncharacterized protein</fullName>
    </submittedName>
</protein>
<gene>
    <name evidence="1" type="ORF">DF185_17765</name>
</gene>
<accession>A0A2V3ZTR5</accession>
<sequence length="64" mass="7624">MIPAHFRNDFFPFRENPDKEKGVFKRNTIKNTPFWLSPSPLEGENLELNDCIFNSLSNYFQENK</sequence>
<proteinExistence type="predicted"/>
<organism evidence="1 2">
    <name type="scientific">Marinifilum breve</name>
    <dbReference type="NCBI Taxonomy" id="2184082"/>
    <lineage>
        <taxon>Bacteria</taxon>
        <taxon>Pseudomonadati</taxon>
        <taxon>Bacteroidota</taxon>
        <taxon>Bacteroidia</taxon>
        <taxon>Marinilabiliales</taxon>
        <taxon>Marinifilaceae</taxon>
    </lineage>
</organism>
<reference evidence="1 2" key="1">
    <citation type="submission" date="2018-05" db="EMBL/GenBank/DDBJ databases">
        <title>Marinifilum breve JC075T sp. nov., a marine bacterium isolated from Yongle Blue Hole in the South China Sea.</title>
        <authorList>
            <person name="Fu T."/>
        </authorList>
    </citation>
    <scope>NUCLEOTIDE SEQUENCE [LARGE SCALE GENOMIC DNA]</scope>
    <source>
        <strain evidence="1 2">JC075</strain>
    </source>
</reference>
<name>A0A2V3ZTR5_9BACT</name>